<organism evidence="2 3">
    <name type="scientific">Ascoidea rubescens DSM 1968</name>
    <dbReference type="NCBI Taxonomy" id="1344418"/>
    <lineage>
        <taxon>Eukaryota</taxon>
        <taxon>Fungi</taxon>
        <taxon>Dikarya</taxon>
        <taxon>Ascomycota</taxon>
        <taxon>Saccharomycotina</taxon>
        <taxon>Saccharomycetes</taxon>
        <taxon>Ascoideaceae</taxon>
        <taxon>Ascoidea</taxon>
    </lineage>
</organism>
<proteinExistence type="predicted"/>
<evidence type="ECO:0000313" key="3">
    <source>
        <dbReference type="Proteomes" id="UP000095038"/>
    </source>
</evidence>
<dbReference type="RefSeq" id="XP_020047024.1">
    <property type="nucleotide sequence ID" value="XM_020191814.1"/>
</dbReference>
<sequence>MEEANAAAKPDIDSLYSRLPSRQVLQSLNINSLISNQNNTCKSYFATVFEKDGNLIYSWYLDTKHHGQNSARALPEKTKKEVVPSSNDGDINSKIDKNGKADGENHPKNESHEQAHGSEKETEKTEKKTIKDGLHKYKYAYNYNDPNESQEIIKPVKVIKCYKIIKLCLNILNKYSNLTDEVSEVLHENKHNNPSSNFQLIRLNYDHNKELMIIPNDELILCIVINKQ</sequence>
<reference evidence="3" key="1">
    <citation type="submission" date="2016-05" db="EMBL/GenBank/DDBJ databases">
        <title>Comparative genomics of biotechnologically important yeasts.</title>
        <authorList>
            <consortium name="DOE Joint Genome Institute"/>
            <person name="Riley R."/>
            <person name="Haridas S."/>
            <person name="Wolfe K.H."/>
            <person name="Lopes M.R."/>
            <person name="Hittinger C.T."/>
            <person name="Goker M."/>
            <person name="Salamov A."/>
            <person name="Wisecaver J."/>
            <person name="Long T.M."/>
            <person name="Aerts A.L."/>
            <person name="Barry K."/>
            <person name="Choi C."/>
            <person name="Clum A."/>
            <person name="Coughlan A.Y."/>
            <person name="Deshpande S."/>
            <person name="Douglass A.P."/>
            <person name="Hanson S.J."/>
            <person name="Klenk H.-P."/>
            <person name="Labutti K."/>
            <person name="Lapidus A."/>
            <person name="Lindquist E."/>
            <person name="Lipzen A."/>
            <person name="Meier-Kolthoff J.P."/>
            <person name="Ohm R.A."/>
            <person name="Otillar R.P."/>
            <person name="Pangilinan J."/>
            <person name="Peng Y."/>
            <person name="Rokas A."/>
            <person name="Rosa C.A."/>
            <person name="Scheuner C."/>
            <person name="Sibirny A.A."/>
            <person name="Slot J.C."/>
            <person name="Stielow J.B."/>
            <person name="Sun H."/>
            <person name="Kurtzman C.P."/>
            <person name="Blackwell M."/>
            <person name="Grigoriev I.V."/>
            <person name="Jeffries T.W."/>
        </authorList>
    </citation>
    <scope>NUCLEOTIDE SEQUENCE [LARGE SCALE GENOMIC DNA]</scope>
    <source>
        <strain evidence="3">DSM 1968</strain>
    </source>
</reference>
<feature type="region of interest" description="Disordered" evidence="1">
    <location>
        <begin position="68"/>
        <end position="128"/>
    </location>
</feature>
<dbReference type="InParanoid" id="A0A1D2VGV9"/>
<accession>A0A1D2VGV9</accession>
<name>A0A1D2VGV9_9ASCO</name>
<keyword evidence="3" id="KW-1185">Reference proteome</keyword>
<evidence type="ECO:0000313" key="2">
    <source>
        <dbReference type="EMBL" id="ODV60717.1"/>
    </source>
</evidence>
<dbReference type="EMBL" id="KV454481">
    <property type="protein sequence ID" value="ODV60717.1"/>
    <property type="molecule type" value="Genomic_DNA"/>
</dbReference>
<dbReference type="GeneID" id="30965450"/>
<feature type="compositionally biased region" description="Basic and acidic residues" evidence="1">
    <location>
        <begin position="91"/>
        <end position="128"/>
    </location>
</feature>
<protein>
    <submittedName>
        <fullName evidence="2">Uncharacterized protein</fullName>
    </submittedName>
</protein>
<gene>
    <name evidence="2" type="ORF">ASCRUDRAFT_70594</name>
</gene>
<dbReference type="Proteomes" id="UP000095038">
    <property type="component" value="Unassembled WGS sequence"/>
</dbReference>
<dbReference type="AlphaFoldDB" id="A0A1D2VGV9"/>
<evidence type="ECO:0000256" key="1">
    <source>
        <dbReference type="SAM" id="MobiDB-lite"/>
    </source>
</evidence>